<evidence type="ECO:0000313" key="2">
    <source>
        <dbReference type="EMBL" id="KAA8529982.1"/>
    </source>
</evidence>
<dbReference type="Proteomes" id="UP000325577">
    <property type="component" value="Linkage Group LG20"/>
</dbReference>
<dbReference type="OrthoDB" id="1939306at2759"/>
<protein>
    <submittedName>
        <fullName evidence="2">Uncharacterized protein</fullName>
    </submittedName>
</protein>
<evidence type="ECO:0000256" key="1">
    <source>
        <dbReference type="SAM" id="MobiDB-lite"/>
    </source>
</evidence>
<reference evidence="2 3" key="1">
    <citation type="submission" date="2019-09" db="EMBL/GenBank/DDBJ databases">
        <title>A chromosome-level genome assembly of the Chinese tupelo Nyssa sinensis.</title>
        <authorList>
            <person name="Yang X."/>
            <person name="Kang M."/>
            <person name="Yang Y."/>
            <person name="Xiong H."/>
            <person name="Wang M."/>
            <person name="Zhang Z."/>
            <person name="Wang Z."/>
            <person name="Wu H."/>
            <person name="Ma T."/>
            <person name="Liu J."/>
            <person name="Xi Z."/>
        </authorList>
    </citation>
    <scope>NUCLEOTIDE SEQUENCE [LARGE SCALE GENOMIC DNA]</scope>
    <source>
        <strain evidence="2">J267</strain>
        <tissue evidence="2">Leaf</tissue>
    </source>
</reference>
<proteinExistence type="predicted"/>
<sequence>MLRITACRVFDTESSDASYATGDGGGDGTEHDPKGGRRYNQYQRSRSCQQCCARPRSPDRGGEGAAMGLGLDMADETIANGVALEVVDRTVVEITGKEDCDELFVDFDDIDRKVSNLNQKIVDHINF</sequence>
<dbReference type="AlphaFoldDB" id="A0A5J5AJM3"/>
<accession>A0A5J5AJM3</accession>
<keyword evidence="3" id="KW-1185">Reference proteome</keyword>
<evidence type="ECO:0000313" key="3">
    <source>
        <dbReference type="Proteomes" id="UP000325577"/>
    </source>
</evidence>
<dbReference type="EMBL" id="CM018044">
    <property type="protein sequence ID" value="KAA8529982.1"/>
    <property type="molecule type" value="Genomic_DNA"/>
</dbReference>
<name>A0A5J5AJM3_9ASTE</name>
<gene>
    <name evidence="2" type="ORF">F0562_034414</name>
</gene>
<feature type="region of interest" description="Disordered" evidence="1">
    <location>
        <begin position="15"/>
        <end position="42"/>
    </location>
</feature>
<organism evidence="2 3">
    <name type="scientific">Nyssa sinensis</name>
    <dbReference type="NCBI Taxonomy" id="561372"/>
    <lineage>
        <taxon>Eukaryota</taxon>
        <taxon>Viridiplantae</taxon>
        <taxon>Streptophyta</taxon>
        <taxon>Embryophyta</taxon>
        <taxon>Tracheophyta</taxon>
        <taxon>Spermatophyta</taxon>
        <taxon>Magnoliopsida</taxon>
        <taxon>eudicotyledons</taxon>
        <taxon>Gunneridae</taxon>
        <taxon>Pentapetalae</taxon>
        <taxon>asterids</taxon>
        <taxon>Cornales</taxon>
        <taxon>Nyssaceae</taxon>
        <taxon>Nyssa</taxon>
    </lineage>
</organism>